<dbReference type="AlphaFoldDB" id="A0A210PWE5"/>
<comment type="function">
    <text evidence="3">S-crystallins are structural components of squids and octopi eye lens. Contains relatively little if any GST activity.</text>
</comment>
<dbReference type="InterPro" id="IPR004045">
    <property type="entry name" value="Glutathione_S-Trfase_N"/>
</dbReference>
<dbReference type="GO" id="GO:0006749">
    <property type="term" value="P:glutathione metabolic process"/>
    <property type="evidence" value="ECO:0007669"/>
    <property type="project" value="TreeGrafter"/>
</dbReference>
<dbReference type="SFLD" id="SFLDS00019">
    <property type="entry name" value="Glutathione_Transferase_(cytos"/>
    <property type="match status" value="1"/>
</dbReference>
<keyword evidence="2" id="KW-0273">Eye lens protein</keyword>
<dbReference type="InterPro" id="IPR050213">
    <property type="entry name" value="GST_superfamily"/>
</dbReference>
<dbReference type="Gene3D" id="3.40.30.10">
    <property type="entry name" value="Glutaredoxin"/>
    <property type="match status" value="1"/>
</dbReference>
<dbReference type="Pfam" id="PF14497">
    <property type="entry name" value="GST_C_3"/>
    <property type="match status" value="1"/>
</dbReference>
<dbReference type="GO" id="GO:0005212">
    <property type="term" value="F:structural constituent of eye lens"/>
    <property type="evidence" value="ECO:0007669"/>
    <property type="project" value="UniProtKB-KW"/>
</dbReference>
<comment type="caution">
    <text evidence="6">The sequence shown here is derived from an EMBL/GenBank/DDBJ whole genome shotgun (WGS) entry which is preliminary data.</text>
</comment>
<dbReference type="EMBL" id="NEDP02005445">
    <property type="protein sequence ID" value="OWF40795.1"/>
    <property type="molecule type" value="Genomic_DNA"/>
</dbReference>
<gene>
    <name evidence="6" type="ORF">KP79_PYT13365</name>
</gene>
<dbReference type="CDD" id="cd03039">
    <property type="entry name" value="GST_N_Sigma_like"/>
    <property type="match status" value="1"/>
</dbReference>
<feature type="domain" description="GST N-terminal" evidence="4">
    <location>
        <begin position="2"/>
        <end position="79"/>
    </location>
</feature>
<dbReference type="STRING" id="6573.A0A210PWE5"/>
<keyword evidence="7" id="KW-1185">Reference proteome</keyword>
<reference evidence="6 7" key="1">
    <citation type="journal article" date="2017" name="Nat. Ecol. Evol.">
        <title>Scallop genome provides insights into evolution of bilaterian karyotype and development.</title>
        <authorList>
            <person name="Wang S."/>
            <person name="Zhang J."/>
            <person name="Jiao W."/>
            <person name="Li J."/>
            <person name="Xun X."/>
            <person name="Sun Y."/>
            <person name="Guo X."/>
            <person name="Huan P."/>
            <person name="Dong B."/>
            <person name="Zhang L."/>
            <person name="Hu X."/>
            <person name="Sun X."/>
            <person name="Wang J."/>
            <person name="Zhao C."/>
            <person name="Wang Y."/>
            <person name="Wang D."/>
            <person name="Huang X."/>
            <person name="Wang R."/>
            <person name="Lv J."/>
            <person name="Li Y."/>
            <person name="Zhang Z."/>
            <person name="Liu B."/>
            <person name="Lu W."/>
            <person name="Hui Y."/>
            <person name="Liang J."/>
            <person name="Zhou Z."/>
            <person name="Hou R."/>
            <person name="Li X."/>
            <person name="Liu Y."/>
            <person name="Li H."/>
            <person name="Ning X."/>
            <person name="Lin Y."/>
            <person name="Zhao L."/>
            <person name="Xing Q."/>
            <person name="Dou J."/>
            <person name="Li Y."/>
            <person name="Mao J."/>
            <person name="Guo H."/>
            <person name="Dou H."/>
            <person name="Li T."/>
            <person name="Mu C."/>
            <person name="Jiang W."/>
            <person name="Fu Q."/>
            <person name="Fu X."/>
            <person name="Miao Y."/>
            <person name="Liu J."/>
            <person name="Yu Q."/>
            <person name="Li R."/>
            <person name="Liao H."/>
            <person name="Li X."/>
            <person name="Kong Y."/>
            <person name="Jiang Z."/>
            <person name="Chourrout D."/>
            <person name="Li R."/>
            <person name="Bao Z."/>
        </authorList>
    </citation>
    <scope>NUCLEOTIDE SEQUENCE [LARGE SCALE GENOMIC DNA]</scope>
    <source>
        <strain evidence="6 7">PY_sf001</strain>
    </source>
</reference>
<dbReference type="FunFam" id="3.40.30.10:FF:000035">
    <property type="entry name" value="hematopoietic prostaglandin D synthase"/>
    <property type="match status" value="1"/>
</dbReference>
<dbReference type="CDD" id="cd03192">
    <property type="entry name" value="GST_C_Sigma_like"/>
    <property type="match status" value="1"/>
</dbReference>
<dbReference type="InterPro" id="IPR036282">
    <property type="entry name" value="Glutathione-S-Trfase_C_sf"/>
</dbReference>
<comment type="similarity">
    <text evidence="1">Belongs to the GST superfamily.</text>
</comment>
<evidence type="ECO:0000256" key="3">
    <source>
        <dbReference type="ARBA" id="ARBA00049616"/>
    </source>
</evidence>
<dbReference type="InterPro" id="IPR036249">
    <property type="entry name" value="Thioredoxin-like_sf"/>
</dbReference>
<dbReference type="PROSITE" id="PS50404">
    <property type="entry name" value="GST_NTER"/>
    <property type="match status" value="1"/>
</dbReference>
<dbReference type="SUPFAM" id="SSF47616">
    <property type="entry name" value="GST C-terminal domain-like"/>
    <property type="match status" value="1"/>
</dbReference>
<evidence type="ECO:0000313" key="7">
    <source>
        <dbReference type="Proteomes" id="UP000242188"/>
    </source>
</evidence>
<evidence type="ECO:0000256" key="1">
    <source>
        <dbReference type="ARBA" id="ARBA00007409"/>
    </source>
</evidence>
<dbReference type="SUPFAM" id="SSF52833">
    <property type="entry name" value="Thioredoxin-like"/>
    <property type="match status" value="1"/>
</dbReference>
<protein>
    <submittedName>
        <fullName evidence="6">S-crystallin SL11</fullName>
    </submittedName>
</protein>
<dbReference type="PROSITE" id="PS50405">
    <property type="entry name" value="GST_CTER"/>
    <property type="match status" value="1"/>
</dbReference>
<feature type="domain" description="GST C-terminal" evidence="5">
    <location>
        <begin position="81"/>
        <end position="205"/>
    </location>
</feature>
<evidence type="ECO:0000313" key="6">
    <source>
        <dbReference type="EMBL" id="OWF40795.1"/>
    </source>
</evidence>
<name>A0A210PWE5_MIZYE</name>
<proteinExistence type="inferred from homology"/>
<evidence type="ECO:0000259" key="4">
    <source>
        <dbReference type="PROSITE" id="PS50404"/>
    </source>
</evidence>
<dbReference type="FunFam" id="1.20.1050.10:FF:000030">
    <property type="entry name" value="Glutathione S-transferase S1"/>
    <property type="match status" value="1"/>
</dbReference>
<dbReference type="InterPro" id="IPR040079">
    <property type="entry name" value="Glutathione_S-Trfase"/>
</dbReference>
<dbReference type="Gene3D" id="1.20.1050.10">
    <property type="match status" value="1"/>
</dbReference>
<evidence type="ECO:0000256" key="2">
    <source>
        <dbReference type="ARBA" id="ARBA00022613"/>
    </source>
</evidence>
<sequence length="205" mass="23061">MSTFKLHYFDLKGRAEMARLLFAYAKVKYEDVRIDRAKWPELKESAPGGTVPYLEVDGQGFGQSMALNRYLARKFGLMGSDEISGLAIDEFVEDVVECRSAMIAVFFEKDEARKATMGKKLKEETLPNFMKKCEAKLTKNGTGWVIGKSLTFADIVLFDGFDMFFSGPEGAPMLPKLPQIAAHRTRVSTIPQIKAWLDVRPKTSM</sequence>
<dbReference type="PANTHER" id="PTHR11571">
    <property type="entry name" value="GLUTATHIONE S-TRANSFERASE"/>
    <property type="match status" value="1"/>
</dbReference>
<accession>A0A210PWE5</accession>
<dbReference type="InterPro" id="IPR004046">
    <property type="entry name" value="GST_C"/>
</dbReference>
<dbReference type="PANTHER" id="PTHR11571:SF150">
    <property type="entry name" value="GLUTATHIONE S-TRANSFERASE"/>
    <property type="match status" value="1"/>
</dbReference>
<dbReference type="Proteomes" id="UP000242188">
    <property type="component" value="Unassembled WGS sequence"/>
</dbReference>
<evidence type="ECO:0000259" key="5">
    <source>
        <dbReference type="PROSITE" id="PS50405"/>
    </source>
</evidence>
<dbReference type="InterPro" id="IPR010987">
    <property type="entry name" value="Glutathione-S-Trfase_C-like"/>
</dbReference>
<dbReference type="SFLD" id="SFLDG00363">
    <property type="entry name" value="AMPS_(cytGST):_Alpha-__Mu-__Pi"/>
    <property type="match status" value="1"/>
</dbReference>
<dbReference type="Pfam" id="PF02798">
    <property type="entry name" value="GST_N"/>
    <property type="match status" value="1"/>
</dbReference>
<dbReference type="GO" id="GO:0004364">
    <property type="term" value="F:glutathione transferase activity"/>
    <property type="evidence" value="ECO:0007669"/>
    <property type="project" value="TreeGrafter"/>
</dbReference>
<organism evidence="6 7">
    <name type="scientific">Mizuhopecten yessoensis</name>
    <name type="common">Japanese scallop</name>
    <name type="synonym">Patinopecten yessoensis</name>
    <dbReference type="NCBI Taxonomy" id="6573"/>
    <lineage>
        <taxon>Eukaryota</taxon>
        <taxon>Metazoa</taxon>
        <taxon>Spiralia</taxon>
        <taxon>Lophotrochozoa</taxon>
        <taxon>Mollusca</taxon>
        <taxon>Bivalvia</taxon>
        <taxon>Autobranchia</taxon>
        <taxon>Pteriomorphia</taxon>
        <taxon>Pectinida</taxon>
        <taxon>Pectinoidea</taxon>
        <taxon>Pectinidae</taxon>
        <taxon>Mizuhopecten</taxon>
    </lineage>
</organism>
<dbReference type="OrthoDB" id="414243at2759"/>
<dbReference type="SFLD" id="SFLDG01205">
    <property type="entry name" value="AMPS.1"/>
    <property type="match status" value="1"/>
</dbReference>